<dbReference type="InterPro" id="IPR027417">
    <property type="entry name" value="P-loop_NTPase"/>
</dbReference>
<dbReference type="EC" id="2.7.7.7" evidence="2"/>
<dbReference type="Pfam" id="PF13177">
    <property type="entry name" value="DNA_pol3_delta2"/>
    <property type="match status" value="1"/>
</dbReference>
<dbReference type="GO" id="GO:0003887">
    <property type="term" value="F:DNA-directed DNA polymerase activity"/>
    <property type="evidence" value="ECO:0007669"/>
    <property type="project" value="UniProtKB-EC"/>
</dbReference>
<keyword evidence="3" id="KW-1185">Reference proteome</keyword>
<dbReference type="InterPro" id="IPR050238">
    <property type="entry name" value="DNA_Rep/Repair_Clamp_Loader"/>
</dbReference>
<organism evidence="2 3">
    <name type="scientific">Roseateles rivi</name>
    <dbReference type="NCBI Taxonomy" id="3299028"/>
    <lineage>
        <taxon>Bacteria</taxon>
        <taxon>Pseudomonadati</taxon>
        <taxon>Pseudomonadota</taxon>
        <taxon>Betaproteobacteria</taxon>
        <taxon>Burkholderiales</taxon>
        <taxon>Sphaerotilaceae</taxon>
        <taxon>Roseateles</taxon>
    </lineage>
</organism>
<keyword evidence="2" id="KW-0808">Transferase</keyword>
<sequence length="347" mass="37764">MLSALPWLAAPLQQALERARGHALLLHGPEGVGQFELAWQLAKAWLCEARADAQHSACGHCPSCHLFEQRAHPDFQMLLPEALQEALGLSTESDGEGASGKSKAKPSREIKVEAVRQMLSFAQVSSARGSAKVVLVHPAEALNTVAANALLKTLEEPSGQLRFVLTSSGLEQVLPTIRSRCQPMALTLPPAHEALPWLQQQAKLEDAQAAAVLLAATGGRPQEALQWLEAGIGAQQWLALPRAIAMGQAKALQDWPLPRAVSAMQKLVHDLLCLNWACAPRYFPREALPTRQLRRQALQDWAQQLQQLARQAEHPWNAGLFLEALVAQGQTAMQPMPRQAAPTAPQH</sequence>
<comment type="caution">
    <text evidence="2">The sequence shown here is derived from an EMBL/GenBank/DDBJ whole genome shotgun (WGS) entry which is preliminary data.</text>
</comment>
<dbReference type="SUPFAM" id="SSF52540">
    <property type="entry name" value="P-loop containing nucleoside triphosphate hydrolases"/>
    <property type="match status" value="1"/>
</dbReference>
<keyword evidence="2" id="KW-0548">Nucleotidyltransferase</keyword>
<evidence type="ECO:0000256" key="1">
    <source>
        <dbReference type="SAM" id="MobiDB-lite"/>
    </source>
</evidence>
<dbReference type="Proteomes" id="UP001606099">
    <property type="component" value="Unassembled WGS sequence"/>
</dbReference>
<gene>
    <name evidence="2" type="primary">holB</name>
    <name evidence="2" type="ORF">ACG0Z6_12805</name>
</gene>
<dbReference type="RefSeq" id="WP_394462005.1">
    <property type="nucleotide sequence ID" value="NZ_JBIGHZ010000005.1"/>
</dbReference>
<name>A0ABW7FXP5_9BURK</name>
<accession>A0ABW7FXP5</accession>
<feature type="region of interest" description="Disordered" evidence="1">
    <location>
        <begin position="89"/>
        <end position="108"/>
    </location>
</feature>
<dbReference type="Gene3D" id="3.40.50.300">
    <property type="entry name" value="P-loop containing nucleotide triphosphate hydrolases"/>
    <property type="match status" value="1"/>
</dbReference>
<reference evidence="2 3" key="1">
    <citation type="submission" date="2024-08" db="EMBL/GenBank/DDBJ databases">
        <authorList>
            <person name="Lu H."/>
        </authorList>
    </citation>
    <scope>NUCLEOTIDE SEQUENCE [LARGE SCALE GENOMIC DNA]</scope>
    <source>
        <strain evidence="2 3">BYS180W</strain>
    </source>
</reference>
<evidence type="ECO:0000313" key="3">
    <source>
        <dbReference type="Proteomes" id="UP001606099"/>
    </source>
</evidence>
<dbReference type="PANTHER" id="PTHR11669">
    <property type="entry name" value="REPLICATION FACTOR C / DNA POLYMERASE III GAMMA-TAU SUBUNIT"/>
    <property type="match status" value="1"/>
</dbReference>
<dbReference type="InterPro" id="IPR004622">
    <property type="entry name" value="DNA_pol_HolB"/>
</dbReference>
<dbReference type="PANTHER" id="PTHR11669:SF8">
    <property type="entry name" value="DNA POLYMERASE III SUBUNIT DELTA"/>
    <property type="match status" value="1"/>
</dbReference>
<dbReference type="NCBIfam" id="TIGR00678">
    <property type="entry name" value="holB"/>
    <property type="match status" value="1"/>
</dbReference>
<evidence type="ECO:0000313" key="2">
    <source>
        <dbReference type="EMBL" id="MFG6449111.1"/>
    </source>
</evidence>
<proteinExistence type="predicted"/>
<protein>
    <submittedName>
        <fullName evidence="2">DNA polymerase III subunit delta</fullName>
        <ecNumber evidence="2">2.7.7.7</ecNumber>
    </submittedName>
</protein>
<dbReference type="EMBL" id="JBIGHZ010000005">
    <property type="protein sequence ID" value="MFG6449111.1"/>
    <property type="molecule type" value="Genomic_DNA"/>
</dbReference>